<gene>
    <name evidence="1" type="ORF">TVAG_084500</name>
</gene>
<evidence type="ECO:0000313" key="2">
    <source>
        <dbReference type="Proteomes" id="UP000001542"/>
    </source>
</evidence>
<dbReference type="KEGG" id="tva:4746888"/>
<dbReference type="VEuPathDB" id="TrichDB:TVAG_084500"/>
<dbReference type="VEuPathDB" id="TrichDB:TVAGG3_0293910"/>
<name>A2G0V3_TRIV3</name>
<reference evidence="1" key="1">
    <citation type="submission" date="2006-10" db="EMBL/GenBank/DDBJ databases">
        <authorList>
            <person name="Amadeo P."/>
            <person name="Zhao Q."/>
            <person name="Wortman J."/>
            <person name="Fraser-Liggett C."/>
            <person name="Carlton J."/>
        </authorList>
    </citation>
    <scope>NUCLEOTIDE SEQUENCE</scope>
    <source>
        <strain evidence="1">G3</strain>
    </source>
</reference>
<dbReference type="Proteomes" id="UP000001542">
    <property type="component" value="Unassembled WGS sequence"/>
</dbReference>
<evidence type="ECO:0000313" key="1">
    <source>
        <dbReference type="EMBL" id="EAX89219.1"/>
    </source>
</evidence>
<dbReference type="SMR" id="A2G0V3"/>
<dbReference type="InParanoid" id="A2G0V3"/>
<dbReference type="AlphaFoldDB" id="A2G0V3"/>
<organism evidence="1 2">
    <name type="scientific">Trichomonas vaginalis (strain ATCC PRA-98 / G3)</name>
    <dbReference type="NCBI Taxonomy" id="412133"/>
    <lineage>
        <taxon>Eukaryota</taxon>
        <taxon>Metamonada</taxon>
        <taxon>Parabasalia</taxon>
        <taxon>Trichomonadida</taxon>
        <taxon>Trichomonadidae</taxon>
        <taxon>Trichomonas</taxon>
    </lineage>
</organism>
<sequence>MEDFDYDANDLYSVCDNYIFGGTSSQEINFNLDKLGRFCNIYLRNVNSFLIYKSSPKFEFARKRCLTNLENLDKVEKQPYFSSVLKKSIDLVKKAETDQSVFDELQKTINSLCTLFITIYERGNAAINLNMNQQNKTKLIVEAEKESSQYITEIKNEFNKNNFNIQYQAHPMLMDSRLFRKFDKYLNLKLKNLPICPCGNHATVFGYPCHRPVGCAECWTEDDAAEKICPICGEEISEFVTLVEE</sequence>
<dbReference type="RefSeq" id="XP_001302149.1">
    <property type="nucleotide sequence ID" value="XM_001302148.1"/>
</dbReference>
<dbReference type="EMBL" id="DS114222">
    <property type="protein sequence ID" value="EAX89219.1"/>
    <property type="molecule type" value="Genomic_DNA"/>
</dbReference>
<accession>A2G0V3</accession>
<reference evidence="1" key="2">
    <citation type="journal article" date="2007" name="Science">
        <title>Draft genome sequence of the sexually transmitted pathogen Trichomonas vaginalis.</title>
        <authorList>
            <person name="Carlton J.M."/>
            <person name="Hirt R.P."/>
            <person name="Silva J.C."/>
            <person name="Delcher A.L."/>
            <person name="Schatz M."/>
            <person name="Zhao Q."/>
            <person name="Wortman J.R."/>
            <person name="Bidwell S.L."/>
            <person name="Alsmark U.C.M."/>
            <person name="Besteiro S."/>
            <person name="Sicheritz-Ponten T."/>
            <person name="Noel C.J."/>
            <person name="Dacks J.B."/>
            <person name="Foster P.G."/>
            <person name="Simillion C."/>
            <person name="Van de Peer Y."/>
            <person name="Miranda-Saavedra D."/>
            <person name="Barton G.J."/>
            <person name="Westrop G.D."/>
            <person name="Mueller S."/>
            <person name="Dessi D."/>
            <person name="Fiori P.L."/>
            <person name="Ren Q."/>
            <person name="Paulsen I."/>
            <person name="Zhang H."/>
            <person name="Bastida-Corcuera F.D."/>
            <person name="Simoes-Barbosa A."/>
            <person name="Brown M.T."/>
            <person name="Hayes R.D."/>
            <person name="Mukherjee M."/>
            <person name="Okumura C.Y."/>
            <person name="Schneider R."/>
            <person name="Smith A.J."/>
            <person name="Vanacova S."/>
            <person name="Villalvazo M."/>
            <person name="Haas B.J."/>
            <person name="Pertea M."/>
            <person name="Feldblyum T.V."/>
            <person name="Utterback T.R."/>
            <person name="Shu C.L."/>
            <person name="Osoegawa K."/>
            <person name="de Jong P.J."/>
            <person name="Hrdy I."/>
            <person name="Horvathova L."/>
            <person name="Zubacova Z."/>
            <person name="Dolezal P."/>
            <person name="Malik S.B."/>
            <person name="Logsdon J.M. Jr."/>
            <person name="Henze K."/>
            <person name="Gupta A."/>
            <person name="Wang C.C."/>
            <person name="Dunne R.L."/>
            <person name="Upcroft J.A."/>
            <person name="Upcroft P."/>
            <person name="White O."/>
            <person name="Salzberg S.L."/>
            <person name="Tang P."/>
            <person name="Chiu C.-H."/>
            <person name="Lee Y.-S."/>
            <person name="Embley T.M."/>
            <person name="Coombs G.H."/>
            <person name="Mottram J.C."/>
            <person name="Tachezy J."/>
            <person name="Fraser-Liggett C.M."/>
            <person name="Johnson P.J."/>
        </authorList>
    </citation>
    <scope>NUCLEOTIDE SEQUENCE [LARGE SCALE GENOMIC DNA]</scope>
    <source>
        <strain evidence="1">G3</strain>
    </source>
</reference>
<protein>
    <submittedName>
        <fullName evidence="1">Uncharacterized protein</fullName>
    </submittedName>
</protein>
<keyword evidence="2" id="KW-1185">Reference proteome</keyword>
<proteinExistence type="predicted"/>